<dbReference type="Gene3D" id="3.30.565.10">
    <property type="entry name" value="Histidine kinase-like ATPase, C-terminal domain"/>
    <property type="match status" value="1"/>
</dbReference>
<dbReference type="InterPro" id="IPR050267">
    <property type="entry name" value="Anti-sigma-factor_SerPK"/>
</dbReference>
<dbReference type="PANTHER" id="PTHR35526">
    <property type="entry name" value="ANTI-SIGMA-F FACTOR RSBW-RELATED"/>
    <property type="match status" value="1"/>
</dbReference>
<keyword evidence="1" id="KW-0418">Kinase</keyword>
<dbReference type="Proteomes" id="UP000481109">
    <property type="component" value="Unassembled WGS sequence"/>
</dbReference>
<proteinExistence type="predicted"/>
<dbReference type="InterPro" id="IPR036890">
    <property type="entry name" value="HATPase_C_sf"/>
</dbReference>
<evidence type="ECO:0000313" key="4">
    <source>
        <dbReference type="EMBL" id="NGO76481.1"/>
    </source>
</evidence>
<keyword evidence="4" id="KW-0547">Nucleotide-binding</keyword>
<protein>
    <submittedName>
        <fullName evidence="4">ATP-binding protein</fullName>
    </submittedName>
</protein>
<sequence>MTPADHRDHGETSDETAWSAAESVAESVADSDLGEAAEPDRDDLPSGAQARHLVRTVMLEHAASLGMAEVPQERLTDAQLVCSELLSNARRHGGGLTSVRIWAEDGHVVIAVADENCTLPLSPHRTAAEPGGFGWALVRRVTTRTTIHLRPDGQGKTITAHVPLSASGPAPGRP</sequence>
<gene>
    <name evidence="4" type="ORF">G6045_12535</name>
</gene>
<dbReference type="AlphaFoldDB" id="A0A6G4XIM2"/>
<dbReference type="EMBL" id="JAAKZW010000037">
    <property type="protein sequence ID" value="NGO76481.1"/>
    <property type="molecule type" value="Genomic_DNA"/>
</dbReference>
<dbReference type="InterPro" id="IPR003594">
    <property type="entry name" value="HATPase_dom"/>
</dbReference>
<dbReference type="GO" id="GO:0005524">
    <property type="term" value="F:ATP binding"/>
    <property type="evidence" value="ECO:0007669"/>
    <property type="project" value="UniProtKB-KW"/>
</dbReference>
<organism evidence="4 5">
    <name type="scientific">Streptomyces mesophilus</name>
    <dbReference type="NCBI Taxonomy" id="1775132"/>
    <lineage>
        <taxon>Bacteria</taxon>
        <taxon>Bacillati</taxon>
        <taxon>Actinomycetota</taxon>
        <taxon>Actinomycetes</taxon>
        <taxon>Kitasatosporales</taxon>
        <taxon>Streptomycetaceae</taxon>
        <taxon>Streptomyces</taxon>
    </lineage>
</organism>
<dbReference type="PANTHER" id="PTHR35526:SF3">
    <property type="entry name" value="ANTI-SIGMA-F FACTOR RSBW"/>
    <property type="match status" value="1"/>
</dbReference>
<dbReference type="Pfam" id="PF13581">
    <property type="entry name" value="HATPase_c_2"/>
    <property type="match status" value="1"/>
</dbReference>
<evidence type="ECO:0000259" key="3">
    <source>
        <dbReference type="Pfam" id="PF13581"/>
    </source>
</evidence>
<feature type="region of interest" description="Disordered" evidence="2">
    <location>
        <begin position="1"/>
        <end position="46"/>
    </location>
</feature>
<evidence type="ECO:0000313" key="5">
    <source>
        <dbReference type="Proteomes" id="UP000481109"/>
    </source>
</evidence>
<name>A0A6G4XIM2_9ACTN</name>
<accession>A0A6G4XIM2</accession>
<feature type="compositionally biased region" description="Basic and acidic residues" evidence="2">
    <location>
        <begin position="1"/>
        <end position="12"/>
    </location>
</feature>
<keyword evidence="1" id="KW-0808">Transferase</keyword>
<dbReference type="SUPFAM" id="SSF55874">
    <property type="entry name" value="ATPase domain of HSP90 chaperone/DNA topoisomerase II/histidine kinase"/>
    <property type="match status" value="1"/>
</dbReference>
<keyword evidence="1" id="KW-0723">Serine/threonine-protein kinase</keyword>
<feature type="compositionally biased region" description="Low complexity" evidence="2">
    <location>
        <begin position="19"/>
        <end position="31"/>
    </location>
</feature>
<keyword evidence="4" id="KW-0067">ATP-binding</keyword>
<dbReference type="CDD" id="cd16936">
    <property type="entry name" value="HATPase_RsbW-like"/>
    <property type="match status" value="1"/>
</dbReference>
<evidence type="ECO:0000256" key="1">
    <source>
        <dbReference type="ARBA" id="ARBA00022527"/>
    </source>
</evidence>
<keyword evidence="5" id="KW-1185">Reference proteome</keyword>
<evidence type="ECO:0000256" key="2">
    <source>
        <dbReference type="SAM" id="MobiDB-lite"/>
    </source>
</evidence>
<dbReference type="GO" id="GO:0004674">
    <property type="term" value="F:protein serine/threonine kinase activity"/>
    <property type="evidence" value="ECO:0007669"/>
    <property type="project" value="UniProtKB-KW"/>
</dbReference>
<comment type="caution">
    <text evidence="4">The sequence shown here is derived from an EMBL/GenBank/DDBJ whole genome shotgun (WGS) entry which is preliminary data.</text>
</comment>
<reference evidence="4 5" key="1">
    <citation type="submission" date="2020-02" db="EMBL/GenBank/DDBJ databases">
        <title>Whole-genome analyses of novel actinobacteria.</title>
        <authorList>
            <person name="Sahin N."/>
            <person name="Tokatli A."/>
        </authorList>
    </citation>
    <scope>NUCLEOTIDE SEQUENCE [LARGE SCALE GENOMIC DNA]</scope>
    <source>
        <strain evidence="4 5">YC504</strain>
    </source>
</reference>
<feature type="domain" description="Histidine kinase/HSP90-like ATPase" evidence="3">
    <location>
        <begin position="53"/>
        <end position="159"/>
    </location>
</feature>
<dbReference type="RefSeq" id="WP_165331980.1">
    <property type="nucleotide sequence ID" value="NZ_JAAKZW010000037.1"/>
</dbReference>